<name>A0A698XL39_TALPI</name>
<feature type="transmembrane region" description="Helical" evidence="8">
    <location>
        <begin position="84"/>
        <end position="101"/>
    </location>
</feature>
<evidence type="ECO:0000256" key="6">
    <source>
        <dbReference type="ARBA" id="ARBA00023136"/>
    </source>
</evidence>
<evidence type="ECO:0000313" key="10">
    <source>
        <dbReference type="EMBL" id="GAM33901.1"/>
    </source>
</evidence>
<accession>A0A698XL39</accession>
<evidence type="ECO:0000256" key="7">
    <source>
        <dbReference type="RuleBase" id="RU003346"/>
    </source>
</evidence>
<feature type="transmembrane region" description="Helical" evidence="8">
    <location>
        <begin position="403"/>
        <end position="427"/>
    </location>
</feature>
<dbReference type="GO" id="GO:0005351">
    <property type="term" value="F:carbohydrate:proton symporter activity"/>
    <property type="evidence" value="ECO:0007669"/>
    <property type="project" value="TreeGrafter"/>
</dbReference>
<keyword evidence="3 7" id="KW-0813">Transport</keyword>
<evidence type="ECO:0000256" key="2">
    <source>
        <dbReference type="ARBA" id="ARBA00010992"/>
    </source>
</evidence>
<evidence type="ECO:0000259" key="9">
    <source>
        <dbReference type="PROSITE" id="PS50850"/>
    </source>
</evidence>
<dbReference type="InterPro" id="IPR005828">
    <property type="entry name" value="MFS_sugar_transport-like"/>
</dbReference>
<feature type="transmembrane region" description="Helical" evidence="8">
    <location>
        <begin position="302"/>
        <end position="322"/>
    </location>
</feature>
<dbReference type="GO" id="GO:0016020">
    <property type="term" value="C:membrane"/>
    <property type="evidence" value="ECO:0007669"/>
    <property type="project" value="UniProtKB-SubCell"/>
</dbReference>
<organism evidence="10 11">
    <name type="scientific">Talaromyces pinophilus</name>
    <name type="common">Penicillium pinophilum</name>
    <dbReference type="NCBI Taxonomy" id="128442"/>
    <lineage>
        <taxon>Eukaryota</taxon>
        <taxon>Fungi</taxon>
        <taxon>Dikarya</taxon>
        <taxon>Ascomycota</taxon>
        <taxon>Pezizomycotina</taxon>
        <taxon>Eurotiomycetes</taxon>
        <taxon>Eurotiomycetidae</taxon>
        <taxon>Eurotiales</taxon>
        <taxon>Trichocomaceae</taxon>
        <taxon>Talaromyces</taxon>
        <taxon>Talaromyces sect. Talaromyces</taxon>
    </lineage>
</organism>
<reference evidence="11" key="1">
    <citation type="journal article" date="2015" name="Genome Announc.">
        <title>Draft genome sequence of Talaromyces cellulolyticus strain Y-94, a source of lignocellulosic biomass-degrading enzymes.</title>
        <authorList>
            <person name="Fujii T."/>
            <person name="Koike H."/>
            <person name="Sawayama S."/>
            <person name="Yano S."/>
            <person name="Inoue H."/>
        </authorList>
    </citation>
    <scope>NUCLEOTIDE SEQUENCE [LARGE SCALE GENOMIC DNA]</scope>
    <source>
        <strain evidence="11">Y-94</strain>
    </source>
</reference>
<protein>
    <recommendedName>
        <fullName evidence="9">Major facilitator superfamily (MFS) profile domain-containing protein</fullName>
    </recommendedName>
</protein>
<evidence type="ECO:0000256" key="5">
    <source>
        <dbReference type="ARBA" id="ARBA00022989"/>
    </source>
</evidence>
<dbReference type="FunFam" id="1.20.1250.20:FF:000134">
    <property type="entry name" value="MFS sugar transporter protein"/>
    <property type="match status" value="1"/>
</dbReference>
<feature type="domain" description="Major facilitator superfamily (MFS) profile" evidence="9">
    <location>
        <begin position="12"/>
        <end position="456"/>
    </location>
</feature>
<evidence type="ECO:0000256" key="1">
    <source>
        <dbReference type="ARBA" id="ARBA00004141"/>
    </source>
</evidence>
<dbReference type="InterPro" id="IPR050360">
    <property type="entry name" value="MFS_Sugar_Transporters"/>
</dbReference>
<feature type="transmembrane region" description="Helical" evidence="8">
    <location>
        <begin position="433"/>
        <end position="452"/>
    </location>
</feature>
<dbReference type="PROSITE" id="PS50850">
    <property type="entry name" value="MFS"/>
    <property type="match status" value="1"/>
</dbReference>
<feature type="transmembrane region" description="Helical" evidence="8">
    <location>
        <begin position="368"/>
        <end position="391"/>
    </location>
</feature>
<dbReference type="SUPFAM" id="SSF103473">
    <property type="entry name" value="MFS general substrate transporter"/>
    <property type="match status" value="1"/>
</dbReference>
<feature type="transmembrane region" description="Helical" evidence="8">
    <location>
        <begin position="268"/>
        <end position="290"/>
    </location>
</feature>
<keyword evidence="4 8" id="KW-0812">Transmembrane</keyword>
<comment type="subcellular location">
    <subcellularLocation>
        <location evidence="1">Membrane</location>
        <topology evidence="1">Multi-pass membrane protein</topology>
    </subcellularLocation>
</comment>
<keyword evidence="6 8" id="KW-0472">Membrane</keyword>
<dbReference type="Proteomes" id="UP000053095">
    <property type="component" value="Unassembled WGS sequence"/>
</dbReference>
<dbReference type="InterPro" id="IPR020846">
    <property type="entry name" value="MFS_dom"/>
</dbReference>
<dbReference type="Pfam" id="PF00083">
    <property type="entry name" value="Sugar_tr"/>
    <property type="match status" value="1"/>
</dbReference>
<dbReference type="PROSITE" id="PS00217">
    <property type="entry name" value="SUGAR_TRANSPORT_2"/>
    <property type="match status" value="1"/>
</dbReference>
<dbReference type="PANTHER" id="PTHR48022">
    <property type="entry name" value="PLASTIDIC GLUCOSE TRANSPORTER 4"/>
    <property type="match status" value="1"/>
</dbReference>
<sequence length="490" mass="52915">MAISPSLFRILVVSFVALGSTTYGYSSSIISTTLGQPSFLSYFELATRPNATQLEGAINGLFQAGGLFGSLSCIGSADKLGRKISILIACLVTVVGGALQAGSVHIAMYLVFRFITGLGVGALLALVPLYQSEISPPKIRGFLVGIHGVMLCLGYALASWIGLGFYFVNASGSQWRLPLAIQCLPPLILSCGIYLLPESPRWLIDNDRAEDALKAFESIHAESDTSMANDPDAMISDFNLLRALIAHEHEQRLSFLDMFKSPSMRKRCIIGFLVLFACQGTATLVINNYGPSLYKSLGFDTVSQLVIQGAWISVCPIGNFINSLIVDRIGRTRLLMAGFVGTISALIGECVALSVYNRTGSTAANTAAVFFLFWHIACFSVTCDATSYIYASEIFPTPVRAKGLAISVSGLFVATIIFLEAAPTAFANIGWRYYTVFIACTTLSFLFVWLYCPETSQKSLESIPELFGDSVEPANVKPISDVKEIEERGS</sequence>
<evidence type="ECO:0000313" key="11">
    <source>
        <dbReference type="Proteomes" id="UP000053095"/>
    </source>
</evidence>
<dbReference type="EMBL" id="DF933809">
    <property type="protein sequence ID" value="GAM33901.1"/>
    <property type="molecule type" value="Genomic_DNA"/>
</dbReference>
<dbReference type="Gene3D" id="1.20.1250.20">
    <property type="entry name" value="MFS general substrate transporter like domains"/>
    <property type="match status" value="1"/>
</dbReference>
<comment type="similarity">
    <text evidence="2 7">Belongs to the major facilitator superfamily. Sugar transporter (TC 2.A.1.1) family.</text>
</comment>
<dbReference type="InterPro" id="IPR003663">
    <property type="entry name" value="Sugar/inositol_transpt"/>
</dbReference>
<dbReference type="AlphaFoldDB" id="A0A698XL39"/>
<feature type="transmembrane region" description="Helical" evidence="8">
    <location>
        <begin position="142"/>
        <end position="167"/>
    </location>
</feature>
<dbReference type="NCBIfam" id="TIGR00879">
    <property type="entry name" value="SP"/>
    <property type="match status" value="1"/>
</dbReference>
<keyword evidence="11" id="KW-1185">Reference proteome</keyword>
<dbReference type="PRINTS" id="PR00171">
    <property type="entry name" value="SUGRTRNSPORT"/>
</dbReference>
<keyword evidence="5 8" id="KW-1133">Transmembrane helix</keyword>
<gene>
    <name evidence="10" type="ORF">TCE0_013f01134</name>
</gene>
<evidence type="ECO:0000256" key="4">
    <source>
        <dbReference type="ARBA" id="ARBA00022692"/>
    </source>
</evidence>
<proteinExistence type="inferred from homology"/>
<dbReference type="InterPro" id="IPR005829">
    <property type="entry name" value="Sugar_transporter_CS"/>
</dbReference>
<feature type="transmembrane region" description="Helical" evidence="8">
    <location>
        <begin position="334"/>
        <end position="356"/>
    </location>
</feature>
<dbReference type="PANTHER" id="PTHR48022:SF11">
    <property type="entry name" value="MONOSACCHARIDE TRANSPORTER (HXT8), PUTATIVE (AFU_ORTHOLOGUE AFUA_2G08120)-RELATED"/>
    <property type="match status" value="1"/>
</dbReference>
<evidence type="ECO:0000256" key="3">
    <source>
        <dbReference type="ARBA" id="ARBA00022448"/>
    </source>
</evidence>
<dbReference type="InterPro" id="IPR036259">
    <property type="entry name" value="MFS_trans_sf"/>
</dbReference>
<evidence type="ECO:0000256" key="8">
    <source>
        <dbReference type="SAM" id="Phobius"/>
    </source>
</evidence>
<feature type="transmembrane region" description="Helical" evidence="8">
    <location>
        <begin position="107"/>
        <end position="130"/>
    </location>
</feature>